<dbReference type="InterPro" id="IPR050314">
    <property type="entry name" value="Glycosyl_Hydrlase_18"/>
</dbReference>
<name>A0A2T7PWG0_POMCA</name>
<sequence>MKLAHLTVVLVCLSLATACRRRVCYYTNWSQYRPDQGRFFPANIDVNLCTHLIFAFAKLQGNNLAPVEWNDLSVWSTGLYRQVNDLKLQNANLTTLLAVGGWTLSSAPFSAMVATAAGRQEFANSSVQYLRLHGFDGLALDWQYPAARGSPPEDKGRFVLLLEEVMSTFEREGQTTGRPRLLLTAAVAAGKDIIDAAYDIPAISRNVDFMNLMAFDYHGPWDGVTGQNSPLYSLPEEIDSQLFLNVICPQVLTADILVNTTLQEVPYLVKNDQWIGFDDQDSIRTKVQYIKSMNLGGVMFWTLDQDDFSGTFCGKGRYPLLRTVDEECRAL</sequence>
<dbReference type="SMART" id="SM00636">
    <property type="entry name" value="Glyco_18"/>
    <property type="match status" value="1"/>
</dbReference>
<dbReference type="PROSITE" id="PS51257">
    <property type="entry name" value="PROKAR_LIPOPROTEIN"/>
    <property type="match status" value="1"/>
</dbReference>
<feature type="signal peptide" evidence="2">
    <location>
        <begin position="1"/>
        <end position="18"/>
    </location>
</feature>
<dbReference type="GO" id="GO:0005975">
    <property type="term" value="P:carbohydrate metabolic process"/>
    <property type="evidence" value="ECO:0007669"/>
    <property type="project" value="InterPro"/>
</dbReference>
<gene>
    <name evidence="4" type="ORF">C0Q70_00376</name>
</gene>
<dbReference type="GO" id="GO:0005576">
    <property type="term" value="C:extracellular region"/>
    <property type="evidence" value="ECO:0007669"/>
    <property type="project" value="TreeGrafter"/>
</dbReference>
<dbReference type="STRING" id="400727.A0A2T7PWG0"/>
<dbReference type="Proteomes" id="UP000245119">
    <property type="component" value="Linkage Group LG1"/>
</dbReference>
<evidence type="ECO:0000313" key="5">
    <source>
        <dbReference type="Proteomes" id="UP000245119"/>
    </source>
</evidence>
<evidence type="ECO:0000256" key="2">
    <source>
        <dbReference type="SAM" id="SignalP"/>
    </source>
</evidence>
<organism evidence="4 5">
    <name type="scientific">Pomacea canaliculata</name>
    <name type="common">Golden apple snail</name>
    <dbReference type="NCBI Taxonomy" id="400727"/>
    <lineage>
        <taxon>Eukaryota</taxon>
        <taxon>Metazoa</taxon>
        <taxon>Spiralia</taxon>
        <taxon>Lophotrochozoa</taxon>
        <taxon>Mollusca</taxon>
        <taxon>Gastropoda</taxon>
        <taxon>Caenogastropoda</taxon>
        <taxon>Architaenioglossa</taxon>
        <taxon>Ampullarioidea</taxon>
        <taxon>Ampullariidae</taxon>
        <taxon>Pomacea</taxon>
    </lineage>
</organism>
<evidence type="ECO:0000313" key="4">
    <source>
        <dbReference type="EMBL" id="PVD37775.1"/>
    </source>
</evidence>
<dbReference type="GO" id="GO:0008061">
    <property type="term" value="F:chitin binding"/>
    <property type="evidence" value="ECO:0007669"/>
    <property type="project" value="InterPro"/>
</dbReference>
<feature type="chain" id="PRO_5015445382" description="GH18 domain-containing protein" evidence="2">
    <location>
        <begin position="19"/>
        <end position="331"/>
    </location>
</feature>
<dbReference type="PANTHER" id="PTHR11177">
    <property type="entry name" value="CHITINASE"/>
    <property type="match status" value="1"/>
</dbReference>
<dbReference type="InterPro" id="IPR011583">
    <property type="entry name" value="Chitinase_II/V-like_cat"/>
</dbReference>
<dbReference type="AlphaFoldDB" id="A0A2T7PWG0"/>
<proteinExistence type="predicted"/>
<protein>
    <recommendedName>
        <fullName evidence="3">GH18 domain-containing protein</fullName>
    </recommendedName>
</protein>
<dbReference type="EMBL" id="PZQS01000001">
    <property type="protein sequence ID" value="PVD37775.1"/>
    <property type="molecule type" value="Genomic_DNA"/>
</dbReference>
<accession>A0A2T7PWG0</accession>
<reference evidence="4 5" key="1">
    <citation type="submission" date="2018-04" db="EMBL/GenBank/DDBJ databases">
        <title>The genome of golden apple snail Pomacea canaliculata provides insight into stress tolerance and invasive adaptation.</title>
        <authorList>
            <person name="Liu C."/>
            <person name="Liu B."/>
            <person name="Ren Y."/>
            <person name="Zhang Y."/>
            <person name="Wang H."/>
            <person name="Li S."/>
            <person name="Jiang F."/>
            <person name="Yin L."/>
            <person name="Zhang G."/>
            <person name="Qian W."/>
            <person name="Fan W."/>
        </authorList>
    </citation>
    <scope>NUCLEOTIDE SEQUENCE [LARGE SCALE GENOMIC DNA]</scope>
    <source>
        <strain evidence="4">SZHN2017</strain>
        <tissue evidence="4">Muscle</tissue>
    </source>
</reference>
<keyword evidence="2" id="KW-0732">Signal</keyword>
<dbReference type="PANTHER" id="PTHR11177:SF317">
    <property type="entry name" value="CHITINASE 12-RELATED"/>
    <property type="match status" value="1"/>
</dbReference>
<feature type="domain" description="GH18" evidence="3">
    <location>
        <begin position="20"/>
        <end position="331"/>
    </location>
</feature>
<dbReference type="PROSITE" id="PS51910">
    <property type="entry name" value="GH18_2"/>
    <property type="match status" value="1"/>
</dbReference>
<dbReference type="Gene3D" id="3.20.20.80">
    <property type="entry name" value="Glycosidases"/>
    <property type="match status" value="1"/>
</dbReference>
<dbReference type="InterPro" id="IPR017853">
    <property type="entry name" value="GH"/>
</dbReference>
<comment type="caution">
    <text evidence="4">The sequence shown here is derived from an EMBL/GenBank/DDBJ whole genome shotgun (WGS) entry which is preliminary data.</text>
</comment>
<dbReference type="GO" id="GO:0006032">
    <property type="term" value="P:chitin catabolic process"/>
    <property type="evidence" value="ECO:0007669"/>
    <property type="project" value="TreeGrafter"/>
</dbReference>
<evidence type="ECO:0000256" key="1">
    <source>
        <dbReference type="ARBA" id="ARBA00023157"/>
    </source>
</evidence>
<dbReference type="InterPro" id="IPR001223">
    <property type="entry name" value="Glyco_hydro18_cat"/>
</dbReference>
<dbReference type="Pfam" id="PF00704">
    <property type="entry name" value="Glyco_hydro_18"/>
    <property type="match status" value="2"/>
</dbReference>
<keyword evidence="1" id="KW-1015">Disulfide bond</keyword>
<keyword evidence="5" id="KW-1185">Reference proteome</keyword>
<dbReference type="SUPFAM" id="SSF51445">
    <property type="entry name" value="(Trans)glycosidases"/>
    <property type="match status" value="1"/>
</dbReference>
<dbReference type="GO" id="GO:0004568">
    <property type="term" value="F:chitinase activity"/>
    <property type="evidence" value="ECO:0007669"/>
    <property type="project" value="TreeGrafter"/>
</dbReference>
<evidence type="ECO:0000259" key="3">
    <source>
        <dbReference type="PROSITE" id="PS51910"/>
    </source>
</evidence>
<dbReference type="OrthoDB" id="73875at2759"/>
<dbReference type="FunFam" id="3.20.20.80:FF:000007">
    <property type="entry name" value="Acidic mammalian chitinase"/>
    <property type="match status" value="1"/>
</dbReference>